<protein>
    <submittedName>
        <fullName evidence="1">Uncharacterized protein</fullName>
    </submittedName>
</protein>
<accession>A0A0B2W0N1</accession>
<dbReference type="AlphaFoldDB" id="A0A0B2W0N1"/>
<sequence>MSFEDLYDSCFKNAAVVRINAAKPALNRAKDDENELTTLDHVLLGSRYVLFYLISSSSGRASELIVPLRQLLQARNDGTTENVRRRAQMSRIERDHVVTQLELI</sequence>
<dbReference type="OMA" id="KGNNEDQ"/>
<name>A0A0B2W0N1_TOXCA</name>
<evidence type="ECO:0000313" key="1">
    <source>
        <dbReference type="EMBL" id="KHN87209.1"/>
    </source>
</evidence>
<dbReference type="EMBL" id="JPKZ01000446">
    <property type="protein sequence ID" value="KHN87209.1"/>
    <property type="molecule type" value="Genomic_DNA"/>
</dbReference>
<organism evidence="1 2">
    <name type="scientific">Toxocara canis</name>
    <name type="common">Canine roundworm</name>
    <dbReference type="NCBI Taxonomy" id="6265"/>
    <lineage>
        <taxon>Eukaryota</taxon>
        <taxon>Metazoa</taxon>
        <taxon>Ecdysozoa</taxon>
        <taxon>Nematoda</taxon>
        <taxon>Chromadorea</taxon>
        <taxon>Rhabditida</taxon>
        <taxon>Spirurina</taxon>
        <taxon>Ascaridomorpha</taxon>
        <taxon>Ascaridoidea</taxon>
        <taxon>Toxocaridae</taxon>
        <taxon>Toxocara</taxon>
    </lineage>
</organism>
<evidence type="ECO:0000313" key="2">
    <source>
        <dbReference type="Proteomes" id="UP000031036"/>
    </source>
</evidence>
<dbReference type="STRING" id="6265.A0A0B2W0N1"/>
<comment type="caution">
    <text evidence="1">The sequence shown here is derived from an EMBL/GenBank/DDBJ whole genome shotgun (WGS) entry which is preliminary data.</text>
</comment>
<dbReference type="Proteomes" id="UP000031036">
    <property type="component" value="Unassembled WGS sequence"/>
</dbReference>
<dbReference type="OrthoDB" id="189920at2759"/>
<proteinExistence type="predicted"/>
<reference evidence="1 2" key="1">
    <citation type="submission" date="2014-11" db="EMBL/GenBank/DDBJ databases">
        <title>Genetic blueprint of the zoonotic pathogen Toxocara canis.</title>
        <authorList>
            <person name="Zhu X.-Q."/>
            <person name="Korhonen P.K."/>
            <person name="Cai H."/>
            <person name="Young N.D."/>
            <person name="Nejsum P."/>
            <person name="von Samson-Himmelstjerna G."/>
            <person name="Boag P.R."/>
            <person name="Tan P."/>
            <person name="Li Q."/>
            <person name="Min J."/>
            <person name="Yang Y."/>
            <person name="Wang X."/>
            <person name="Fang X."/>
            <person name="Hall R.S."/>
            <person name="Hofmann A."/>
            <person name="Sternberg P.W."/>
            <person name="Jex A.R."/>
            <person name="Gasser R.B."/>
        </authorList>
    </citation>
    <scope>NUCLEOTIDE SEQUENCE [LARGE SCALE GENOMIC DNA]</scope>
    <source>
        <strain evidence="1">PN_DK_2014</strain>
    </source>
</reference>
<keyword evidence="2" id="KW-1185">Reference proteome</keyword>
<gene>
    <name evidence="1" type="ORF">Tcan_17049</name>
</gene>